<evidence type="ECO:0000313" key="2">
    <source>
        <dbReference type="EMBL" id="KUP08874.1"/>
    </source>
</evidence>
<dbReference type="STRING" id="1150625.Q75_02200"/>
<evidence type="ECO:0000256" key="1">
    <source>
        <dbReference type="SAM" id="Phobius"/>
    </source>
</evidence>
<comment type="caution">
    <text evidence="2">The sequence shown here is derived from an EMBL/GenBank/DDBJ whole genome shotgun (WGS) entry which is preliminary data.</text>
</comment>
<feature type="transmembrane region" description="Helical" evidence="1">
    <location>
        <begin position="163"/>
        <end position="181"/>
    </location>
</feature>
<protein>
    <submittedName>
        <fullName evidence="2">Uncharacterized protein</fullName>
    </submittedName>
</protein>
<evidence type="ECO:0000313" key="3">
    <source>
        <dbReference type="Proteomes" id="UP000074108"/>
    </source>
</evidence>
<name>A0A147KBT8_9BACI</name>
<feature type="transmembrane region" description="Helical" evidence="1">
    <location>
        <begin position="61"/>
        <end position="78"/>
    </location>
</feature>
<feature type="transmembrane region" description="Helical" evidence="1">
    <location>
        <begin position="125"/>
        <end position="143"/>
    </location>
</feature>
<keyword evidence="1" id="KW-0812">Transmembrane</keyword>
<organism evidence="2 3">
    <name type="scientific">Bacillus coahuilensis p1.1.43</name>
    <dbReference type="NCBI Taxonomy" id="1150625"/>
    <lineage>
        <taxon>Bacteria</taxon>
        <taxon>Bacillati</taxon>
        <taxon>Bacillota</taxon>
        <taxon>Bacilli</taxon>
        <taxon>Bacillales</taxon>
        <taxon>Bacillaceae</taxon>
        <taxon>Bacillus</taxon>
    </lineage>
</organism>
<dbReference type="PATRIC" id="fig|1150625.3.peg.467"/>
<keyword evidence="3" id="KW-1185">Reference proteome</keyword>
<reference evidence="2 3" key="1">
    <citation type="journal article" date="2016" name="Front. Microbiol.">
        <title>Microevolution Analysis of Bacillus coahuilensis Unveils Differences in Phosphorus Acquisition Strategies and Their Regulation.</title>
        <authorList>
            <person name="Gomez-Lunar Z."/>
            <person name="Hernandez-Gonzalez I."/>
            <person name="Rodriguez-Torres M.D."/>
            <person name="Souza V."/>
            <person name="Olmedo-Alvarez G."/>
        </authorList>
    </citation>
    <scope>NUCLEOTIDE SEQUENCE [LARGE SCALE GENOMIC DNA]</scope>
    <source>
        <strain evidence="3">p1.1.43</strain>
    </source>
</reference>
<keyword evidence="1" id="KW-0472">Membrane</keyword>
<sequence length="189" mass="22092">MNEEQRIEFEQMVGHRISLAEELNQYWEAYSGFNSWGFWASVLMLVIPLLVLFFLIDRKRIFEIGFFGFSMHTIAVFLDSLGVKDGLWGYPFLISPVAPSNVTLDTSLIPVVFMLIYQYTYHRPILFYLVSIGTTLVFSFILKPFLEAIDLFWLSPDFSNVKLWYYYLIAFAFSVIVVKVFHKMSKSVD</sequence>
<accession>A0A147KBT8</accession>
<dbReference type="Proteomes" id="UP000074108">
    <property type="component" value="Unassembled WGS sequence"/>
</dbReference>
<gene>
    <name evidence="2" type="ORF">Q75_02200</name>
</gene>
<proteinExistence type="predicted"/>
<dbReference type="EMBL" id="LDYG01000007">
    <property type="protein sequence ID" value="KUP08874.1"/>
    <property type="molecule type" value="Genomic_DNA"/>
</dbReference>
<dbReference type="OrthoDB" id="2591789at2"/>
<feature type="transmembrane region" description="Helical" evidence="1">
    <location>
        <begin position="98"/>
        <end position="118"/>
    </location>
</feature>
<keyword evidence="1" id="KW-1133">Transmembrane helix</keyword>
<feature type="transmembrane region" description="Helical" evidence="1">
    <location>
        <begin position="36"/>
        <end position="56"/>
    </location>
</feature>
<dbReference type="AlphaFoldDB" id="A0A147KBT8"/>
<dbReference type="RefSeq" id="WP_059350216.1">
    <property type="nucleotide sequence ID" value="NZ_LDYG01000007.1"/>
</dbReference>